<protein>
    <submittedName>
        <fullName evidence="1">Uncharacterized protein</fullName>
    </submittedName>
</protein>
<dbReference type="EMBL" id="BSTI01000012">
    <property type="protein sequence ID" value="GLY68692.1"/>
    <property type="molecule type" value="Genomic_DNA"/>
</dbReference>
<evidence type="ECO:0000313" key="2">
    <source>
        <dbReference type="Proteomes" id="UP001165136"/>
    </source>
</evidence>
<keyword evidence="2" id="KW-1185">Reference proteome</keyword>
<organism evidence="1 2">
    <name type="scientific">Amycolatopsis taiwanensis</name>
    <dbReference type="NCBI Taxonomy" id="342230"/>
    <lineage>
        <taxon>Bacteria</taxon>
        <taxon>Bacillati</taxon>
        <taxon>Actinomycetota</taxon>
        <taxon>Actinomycetes</taxon>
        <taxon>Pseudonocardiales</taxon>
        <taxon>Pseudonocardiaceae</taxon>
        <taxon>Amycolatopsis</taxon>
    </lineage>
</organism>
<accession>A0A9W6VIQ5</accession>
<evidence type="ECO:0000313" key="1">
    <source>
        <dbReference type="EMBL" id="GLY68692.1"/>
    </source>
</evidence>
<comment type="caution">
    <text evidence="1">The sequence shown here is derived from an EMBL/GenBank/DDBJ whole genome shotgun (WGS) entry which is preliminary data.</text>
</comment>
<dbReference type="Proteomes" id="UP001165136">
    <property type="component" value="Unassembled WGS sequence"/>
</dbReference>
<dbReference type="RefSeq" id="WP_156960365.1">
    <property type="nucleotide sequence ID" value="NZ_BSTI01000012.1"/>
</dbReference>
<reference evidence="1" key="1">
    <citation type="submission" date="2023-03" db="EMBL/GenBank/DDBJ databases">
        <title>Amycolatopsis taiwanensis NBRC 103393.</title>
        <authorList>
            <person name="Ichikawa N."/>
            <person name="Sato H."/>
            <person name="Tonouchi N."/>
        </authorList>
    </citation>
    <scope>NUCLEOTIDE SEQUENCE</scope>
    <source>
        <strain evidence="1">NBRC 103393</strain>
    </source>
</reference>
<gene>
    <name evidence="1" type="ORF">Atai01_53110</name>
</gene>
<name>A0A9W6VIQ5_9PSEU</name>
<dbReference type="AlphaFoldDB" id="A0A9W6VIQ5"/>
<proteinExistence type="predicted"/>
<sequence length="57" mass="6456">MTVRIGNAERTGQPRGDCEQLAWVSFPDAEHIAGHRSFSPRWLVWRFAPHSGPKPKS</sequence>